<dbReference type="Proteomes" id="UP000607197">
    <property type="component" value="Unassembled WGS sequence"/>
</dbReference>
<evidence type="ECO:0000313" key="2">
    <source>
        <dbReference type="Proteomes" id="UP000607197"/>
    </source>
</evidence>
<name>A0A830F0D3_9EURY</name>
<evidence type="ECO:0000313" key="1">
    <source>
        <dbReference type="EMBL" id="GGL50397.1"/>
    </source>
</evidence>
<dbReference type="Pfam" id="PF24366">
    <property type="entry name" value="DUF7522"/>
    <property type="match status" value="1"/>
</dbReference>
<dbReference type="RefSeq" id="WP_188975636.1">
    <property type="nucleotide sequence ID" value="NZ_BMPG01000001.1"/>
</dbReference>
<protein>
    <submittedName>
        <fullName evidence="1">Uncharacterized protein</fullName>
    </submittedName>
</protein>
<accession>A0A830F0D3</accession>
<organism evidence="1 2">
    <name type="scientific">Halocalculus aciditolerans</name>
    <dbReference type="NCBI Taxonomy" id="1383812"/>
    <lineage>
        <taxon>Archaea</taxon>
        <taxon>Methanobacteriati</taxon>
        <taxon>Methanobacteriota</taxon>
        <taxon>Stenosarchaea group</taxon>
        <taxon>Halobacteria</taxon>
        <taxon>Halobacteriales</taxon>
        <taxon>Halobacteriaceae</taxon>
        <taxon>Halocalculus</taxon>
    </lineage>
</organism>
<dbReference type="InterPro" id="IPR055944">
    <property type="entry name" value="DUF7522"/>
</dbReference>
<reference evidence="1" key="2">
    <citation type="submission" date="2020-09" db="EMBL/GenBank/DDBJ databases">
        <authorList>
            <person name="Sun Q."/>
            <person name="Ohkuma M."/>
        </authorList>
    </citation>
    <scope>NUCLEOTIDE SEQUENCE</scope>
    <source>
        <strain evidence="1">JCM 19596</strain>
    </source>
</reference>
<dbReference type="EMBL" id="BMPG01000001">
    <property type="protein sequence ID" value="GGL50397.1"/>
    <property type="molecule type" value="Genomic_DNA"/>
</dbReference>
<gene>
    <name evidence="1" type="ORF">GCM10009039_05690</name>
</gene>
<reference evidence="1" key="1">
    <citation type="journal article" date="2014" name="Int. J. Syst. Evol. Microbiol.">
        <title>Complete genome sequence of Corynebacterium casei LMG S-19264T (=DSM 44701T), isolated from a smear-ripened cheese.</title>
        <authorList>
            <consortium name="US DOE Joint Genome Institute (JGI-PGF)"/>
            <person name="Walter F."/>
            <person name="Albersmeier A."/>
            <person name="Kalinowski J."/>
            <person name="Ruckert C."/>
        </authorList>
    </citation>
    <scope>NUCLEOTIDE SEQUENCE</scope>
    <source>
        <strain evidence="1">JCM 19596</strain>
    </source>
</reference>
<keyword evidence="2" id="KW-1185">Reference proteome</keyword>
<sequence>MDSVAQSVYETLDDVDALRSVASFAATERTVVFLREDVEPDFPETRQQDTLREALFQTMAAPILEEEFGGDLHTTTHVFDDKLVFIHRVDADADAGVFVSLDNSGDFAHREILRALEAATTQHRQ</sequence>
<dbReference type="AlphaFoldDB" id="A0A830F0D3"/>
<comment type="caution">
    <text evidence="1">The sequence shown here is derived from an EMBL/GenBank/DDBJ whole genome shotgun (WGS) entry which is preliminary data.</text>
</comment>
<proteinExistence type="predicted"/>